<dbReference type="InterPro" id="IPR013762">
    <property type="entry name" value="Integrase-like_cat_sf"/>
</dbReference>
<dbReference type="InterPro" id="IPR011010">
    <property type="entry name" value="DNA_brk_join_enz"/>
</dbReference>
<dbReference type="SUPFAM" id="SSF56349">
    <property type="entry name" value="DNA breaking-rejoining enzymes"/>
    <property type="match status" value="1"/>
</dbReference>
<dbReference type="GO" id="GO:0003677">
    <property type="term" value="F:DNA binding"/>
    <property type="evidence" value="ECO:0007669"/>
    <property type="project" value="InterPro"/>
</dbReference>
<accession>A0A7T3X2M2</accession>
<proteinExistence type="predicted"/>
<keyword evidence="1" id="KW-0233">DNA recombination</keyword>
<dbReference type="Gene3D" id="1.10.443.10">
    <property type="entry name" value="Intergrase catalytic core"/>
    <property type="match status" value="1"/>
</dbReference>
<name>A0A7T3X2M2_AERCA</name>
<sequence length="86" mass="9483">MNTISIHTARRFRHTRGTNLGRKGLGPLIIAEALDHNDTQNVMVYTENTADTATYIDKAIGKQLAPFANAFLGRIIEQLGKVRTSS</sequence>
<dbReference type="AlphaFoldDB" id="A0A7T3X2M2"/>
<gene>
    <name evidence="2" type="ORF">JC965_24965</name>
</gene>
<evidence type="ECO:0000256" key="1">
    <source>
        <dbReference type="ARBA" id="ARBA00023172"/>
    </source>
</evidence>
<dbReference type="GO" id="GO:0015074">
    <property type="term" value="P:DNA integration"/>
    <property type="evidence" value="ECO:0007669"/>
    <property type="project" value="InterPro"/>
</dbReference>
<dbReference type="GO" id="GO:0006310">
    <property type="term" value="P:DNA recombination"/>
    <property type="evidence" value="ECO:0007669"/>
    <property type="project" value="UniProtKB-KW"/>
</dbReference>
<dbReference type="EMBL" id="CP065937">
    <property type="protein sequence ID" value="QQA60923.1"/>
    <property type="molecule type" value="Genomic_DNA"/>
</dbReference>
<evidence type="ECO:0000313" key="2">
    <source>
        <dbReference type="EMBL" id="QQA60923.1"/>
    </source>
</evidence>
<organism evidence="2">
    <name type="scientific">Aeromonas caviae</name>
    <name type="common">Aeromonas punctata</name>
    <dbReference type="NCBI Taxonomy" id="648"/>
    <lineage>
        <taxon>Bacteria</taxon>
        <taxon>Pseudomonadati</taxon>
        <taxon>Pseudomonadota</taxon>
        <taxon>Gammaproteobacteria</taxon>
        <taxon>Aeromonadales</taxon>
        <taxon>Aeromonadaceae</taxon>
        <taxon>Aeromonas</taxon>
    </lineage>
</organism>
<protein>
    <submittedName>
        <fullName evidence="2">Site-specific integrase</fullName>
    </submittedName>
</protein>
<reference evidence="2" key="1">
    <citation type="submission" date="2020-12" db="EMBL/GenBank/DDBJ databases">
        <title>GES Beta-lactamases isolated from hospital effluents in Brazil.</title>
        <authorList>
            <person name="Conte D."/>
            <person name="Mesa D."/>
            <person name="Palmeiro J.K."/>
            <person name="Dalla-Costa L.M."/>
        </authorList>
    </citation>
    <scope>NUCLEOTIDE SEQUENCE [LARGE SCALE GENOMIC DNA]</scope>
    <source>
        <strain evidence="2">Aero21</strain>
    </source>
</reference>